<dbReference type="InterPro" id="IPR038678">
    <property type="entry name" value="Spondin_N_sf"/>
</dbReference>
<comment type="caution">
    <text evidence="2">The sequence shown here is derived from an EMBL/GenBank/DDBJ whole genome shotgun (WGS) entry which is preliminary data.</text>
</comment>
<keyword evidence="3" id="KW-1185">Reference proteome</keyword>
<feature type="non-terminal residue" evidence="2">
    <location>
        <position position="308"/>
    </location>
</feature>
<dbReference type="Proteomes" id="UP000018936">
    <property type="component" value="Unassembled WGS sequence"/>
</dbReference>
<dbReference type="Gene3D" id="2.60.40.2130">
    <property type="entry name" value="F-spondin domain"/>
    <property type="match status" value="1"/>
</dbReference>
<dbReference type="PROSITE" id="PS51020">
    <property type="entry name" value="SPONDIN"/>
    <property type="match status" value="1"/>
</dbReference>
<name>V8NRS7_OPHHA</name>
<gene>
    <name evidence="2" type="ORF">L345_09460</name>
</gene>
<dbReference type="AlphaFoldDB" id="V8NRS7"/>
<protein>
    <recommendedName>
        <fullName evidence="1">Spondin domain-containing protein</fullName>
    </recommendedName>
</protein>
<reference evidence="2 3" key="1">
    <citation type="journal article" date="2013" name="Proc. Natl. Acad. Sci. U.S.A.">
        <title>The king cobra genome reveals dynamic gene evolution and adaptation in the snake venom system.</title>
        <authorList>
            <person name="Vonk F.J."/>
            <person name="Casewell N.R."/>
            <person name="Henkel C.V."/>
            <person name="Heimberg A.M."/>
            <person name="Jansen H.J."/>
            <person name="McCleary R.J."/>
            <person name="Kerkkamp H.M."/>
            <person name="Vos R.A."/>
            <person name="Guerreiro I."/>
            <person name="Calvete J.J."/>
            <person name="Wuster W."/>
            <person name="Woods A.E."/>
            <person name="Logan J.M."/>
            <person name="Harrison R.A."/>
            <person name="Castoe T.A."/>
            <person name="de Koning A.P."/>
            <person name="Pollock D.D."/>
            <person name="Yandell M."/>
            <person name="Calderon D."/>
            <person name="Renjifo C."/>
            <person name="Currier R.B."/>
            <person name="Salgado D."/>
            <person name="Pla D."/>
            <person name="Sanz L."/>
            <person name="Hyder A.S."/>
            <person name="Ribeiro J.M."/>
            <person name="Arntzen J.W."/>
            <person name="van den Thillart G.E."/>
            <person name="Boetzer M."/>
            <person name="Pirovano W."/>
            <person name="Dirks R.P."/>
            <person name="Spaink H.P."/>
            <person name="Duboule D."/>
            <person name="McGlinn E."/>
            <person name="Kini R.M."/>
            <person name="Richardson M.K."/>
        </authorList>
    </citation>
    <scope>NUCLEOTIDE SEQUENCE</scope>
    <source>
        <tissue evidence="2">Blood</tissue>
    </source>
</reference>
<evidence type="ECO:0000313" key="3">
    <source>
        <dbReference type="Proteomes" id="UP000018936"/>
    </source>
</evidence>
<dbReference type="InterPro" id="IPR009465">
    <property type="entry name" value="Spondin_N"/>
</dbReference>
<dbReference type="Pfam" id="PF06468">
    <property type="entry name" value="Spond_N"/>
    <property type="match status" value="1"/>
</dbReference>
<evidence type="ECO:0000259" key="1">
    <source>
        <dbReference type="PROSITE" id="PS51020"/>
    </source>
</evidence>
<dbReference type="PANTHER" id="PTHR11311">
    <property type="entry name" value="SPONDIN"/>
    <property type="match status" value="1"/>
</dbReference>
<proteinExistence type="predicted"/>
<dbReference type="InterPro" id="IPR051418">
    <property type="entry name" value="Spondin/Thrombospondin_T1"/>
</dbReference>
<organism evidence="2 3">
    <name type="scientific">Ophiophagus hannah</name>
    <name type="common">King cobra</name>
    <name type="synonym">Naja hannah</name>
    <dbReference type="NCBI Taxonomy" id="8665"/>
    <lineage>
        <taxon>Eukaryota</taxon>
        <taxon>Metazoa</taxon>
        <taxon>Chordata</taxon>
        <taxon>Craniata</taxon>
        <taxon>Vertebrata</taxon>
        <taxon>Euteleostomi</taxon>
        <taxon>Lepidosauria</taxon>
        <taxon>Squamata</taxon>
        <taxon>Bifurcata</taxon>
        <taxon>Unidentata</taxon>
        <taxon>Episquamata</taxon>
        <taxon>Toxicofera</taxon>
        <taxon>Serpentes</taxon>
        <taxon>Colubroidea</taxon>
        <taxon>Elapidae</taxon>
        <taxon>Elapinae</taxon>
        <taxon>Ophiophagus</taxon>
    </lineage>
</organism>
<evidence type="ECO:0000313" key="2">
    <source>
        <dbReference type="EMBL" id="ETE64770.1"/>
    </source>
</evidence>
<dbReference type="PANTHER" id="PTHR11311:SF16">
    <property type="entry name" value="SPONDIN-1"/>
    <property type="match status" value="1"/>
</dbReference>
<dbReference type="GO" id="GO:0031012">
    <property type="term" value="C:extracellular matrix"/>
    <property type="evidence" value="ECO:0007669"/>
    <property type="project" value="TreeGrafter"/>
</dbReference>
<feature type="non-terminal residue" evidence="2">
    <location>
        <position position="1"/>
    </location>
</feature>
<sequence>RANHWSAIIGGSHSKNYVLWEYGGYASEGVKQVAELGSPVKMEEEIRQQCTYPDEAKMIAEVRKTNETNLPPFKKERFPSFVELVGISVTRCGFLRKLLLGRLLLLQRLSTGNACQSTMELLSNPNLMECLFAASFNVHTSCHLDAVQSQTSLASDIEPNQTYNFALLSFNQSSVVNIECEEEQHLKLWDEYQYTRRDGNDDNKQPLTCTPIPPRRPPKKQFWENKFAQAMIIKNCDSWAEICCKTLVFKHYKTETAMGIVGNINWLDLGVDDKDLCNAFSLHARPIRGSPAYQAFYTIESSLFAPLM</sequence>
<feature type="domain" description="Spondin" evidence="1">
    <location>
        <begin position="1"/>
        <end position="226"/>
    </location>
</feature>
<dbReference type="EMBL" id="AZIM01002115">
    <property type="protein sequence ID" value="ETE64770.1"/>
    <property type="molecule type" value="Genomic_DNA"/>
</dbReference>
<dbReference type="OrthoDB" id="347314at2759"/>
<dbReference type="GO" id="GO:0007155">
    <property type="term" value="P:cell adhesion"/>
    <property type="evidence" value="ECO:0007669"/>
    <property type="project" value="TreeGrafter"/>
</dbReference>
<accession>V8NRS7</accession>